<dbReference type="EMBL" id="VWSF01000015">
    <property type="protein sequence ID" value="KAA5542967.1"/>
    <property type="molecule type" value="Genomic_DNA"/>
</dbReference>
<comment type="caution">
    <text evidence="1">The sequence shown here is derived from an EMBL/GenBank/DDBJ whole genome shotgun (WGS) entry which is preliminary data.</text>
</comment>
<dbReference type="RefSeq" id="WP_150090368.1">
    <property type="nucleotide sequence ID" value="NZ_VWSF01000015.1"/>
</dbReference>
<sequence length="73" mass="7880">MRQAFSSGVLPVDSFPEPHPFASGYDLMLGLAGQNLQLQQTQGLAGPSNQNIYSGCWFIRATEHPEQAPACVC</sequence>
<name>A0A5M6D628_9BACT</name>
<protein>
    <submittedName>
        <fullName evidence="1">Uncharacterized protein</fullName>
    </submittedName>
</protein>
<keyword evidence="2" id="KW-1185">Reference proteome</keyword>
<proteinExistence type="predicted"/>
<reference evidence="1 2" key="1">
    <citation type="submission" date="2019-09" db="EMBL/GenBank/DDBJ databases">
        <title>Genome sequence and assembly of Adhaeribacter sp.</title>
        <authorList>
            <person name="Chhetri G."/>
        </authorList>
    </citation>
    <scope>NUCLEOTIDE SEQUENCE [LARGE SCALE GENOMIC DNA]</scope>
    <source>
        <strain evidence="1 2">DK36</strain>
    </source>
</reference>
<organism evidence="1 2">
    <name type="scientific">Adhaeribacter rhizoryzae</name>
    <dbReference type="NCBI Taxonomy" id="2607907"/>
    <lineage>
        <taxon>Bacteria</taxon>
        <taxon>Pseudomonadati</taxon>
        <taxon>Bacteroidota</taxon>
        <taxon>Cytophagia</taxon>
        <taxon>Cytophagales</taxon>
        <taxon>Hymenobacteraceae</taxon>
        <taxon>Adhaeribacter</taxon>
    </lineage>
</organism>
<dbReference type="AlphaFoldDB" id="A0A5M6D628"/>
<evidence type="ECO:0000313" key="2">
    <source>
        <dbReference type="Proteomes" id="UP000323426"/>
    </source>
</evidence>
<evidence type="ECO:0000313" key="1">
    <source>
        <dbReference type="EMBL" id="KAA5542967.1"/>
    </source>
</evidence>
<dbReference type="Proteomes" id="UP000323426">
    <property type="component" value="Unassembled WGS sequence"/>
</dbReference>
<accession>A0A5M6D628</accession>
<gene>
    <name evidence="1" type="ORF">F0145_17670</name>
</gene>